<dbReference type="InterPro" id="IPR029058">
    <property type="entry name" value="AB_hydrolase_fold"/>
</dbReference>
<sequence>MSRDGGKRKGPAPGRMLRVDGTVLHVLCEGGGPVCVLSGGLGMSWFDWDPVAARLAPHRTVVRFDRPGLGLSAPATGPPTAAGEAARIARVLDALGLYGPCTVVGHSLAAFHAEAFARLHPERAAGLVLVDGSVEEDPRPRLPRTVRTAWAGGLASLLSAAGLPRALGPTARRLTVRASTVRNHPRGPHEAGAYRTSRVLRACAMENATYAYQAAEVAALRPDHPLRGVPVTVLAAYDGSETPRELRWLERQRALATQLGGAFAVAAPAGHLIMADAPDAVATAVLSLTADPDLEGPRGR</sequence>
<dbReference type="Gene3D" id="3.40.50.1820">
    <property type="entry name" value="alpha/beta hydrolase"/>
    <property type="match status" value="1"/>
</dbReference>
<dbReference type="GeneID" id="66854524"/>
<dbReference type="SUPFAM" id="SSF53474">
    <property type="entry name" value="alpha/beta-Hydrolases"/>
    <property type="match status" value="1"/>
</dbReference>
<evidence type="ECO:0000313" key="3">
    <source>
        <dbReference type="Proteomes" id="UP000829494"/>
    </source>
</evidence>
<dbReference type="Proteomes" id="UP000829494">
    <property type="component" value="Chromosome"/>
</dbReference>
<organism evidence="2 3">
    <name type="scientific">Streptomyces rimosus subsp. rimosus</name>
    <dbReference type="NCBI Taxonomy" id="132474"/>
    <lineage>
        <taxon>Bacteria</taxon>
        <taxon>Bacillati</taxon>
        <taxon>Actinomycetota</taxon>
        <taxon>Actinomycetes</taxon>
        <taxon>Kitasatosporales</taxon>
        <taxon>Streptomycetaceae</taxon>
        <taxon>Streptomyces</taxon>
    </lineage>
</organism>
<evidence type="ECO:0000313" key="2">
    <source>
        <dbReference type="EMBL" id="UNZ06344.1"/>
    </source>
</evidence>
<dbReference type="PANTHER" id="PTHR43798:SF33">
    <property type="entry name" value="HYDROLASE, PUTATIVE (AFU_ORTHOLOGUE AFUA_2G14860)-RELATED"/>
    <property type="match status" value="1"/>
</dbReference>
<proteinExistence type="predicted"/>
<dbReference type="InterPro" id="IPR000073">
    <property type="entry name" value="AB_hydrolase_1"/>
</dbReference>
<name>A0ABY3Z875_STRRM</name>
<keyword evidence="2" id="KW-0378">Hydrolase</keyword>
<dbReference type="Pfam" id="PF12697">
    <property type="entry name" value="Abhydrolase_6"/>
    <property type="match status" value="1"/>
</dbReference>
<evidence type="ECO:0000259" key="1">
    <source>
        <dbReference type="Pfam" id="PF12697"/>
    </source>
</evidence>
<feature type="domain" description="AB hydrolase-1" evidence="1">
    <location>
        <begin position="39"/>
        <end position="283"/>
    </location>
</feature>
<protein>
    <submittedName>
        <fullName evidence="2">Aminoacrylate hydrolase RutD</fullName>
    </submittedName>
</protein>
<dbReference type="InterPro" id="IPR050266">
    <property type="entry name" value="AB_hydrolase_sf"/>
</dbReference>
<gene>
    <name evidence="2" type="primary">rutD3</name>
    <name evidence="2" type="ORF">SRIMR7_29760</name>
</gene>
<reference evidence="2 3" key="1">
    <citation type="submission" date="2022-03" db="EMBL/GenBank/DDBJ databases">
        <title>Complete genome of Streptomyces rimosus ssp. rimosus R7 (=ATCC 10970).</title>
        <authorList>
            <person name="Beganovic S."/>
            <person name="Ruckert C."/>
            <person name="Busche T."/>
            <person name="Kalinowski J."/>
            <person name="Wittmann C."/>
        </authorList>
    </citation>
    <scope>NUCLEOTIDE SEQUENCE [LARGE SCALE GENOMIC DNA]</scope>
    <source>
        <strain evidence="2 3">R7</strain>
    </source>
</reference>
<dbReference type="RefSeq" id="WP_003982842.1">
    <property type="nucleotide sequence ID" value="NZ_CP043497.1"/>
</dbReference>
<dbReference type="PANTHER" id="PTHR43798">
    <property type="entry name" value="MONOACYLGLYCEROL LIPASE"/>
    <property type="match status" value="1"/>
</dbReference>
<dbReference type="EMBL" id="CP094298">
    <property type="protein sequence ID" value="UNZ06344.1"/>
    <property type="molecule type" value="Genomic_DNA"/>
</dbReference>
<keyword evidence="3" id="KW-1185">Reference proteome</keyword>
<dbReference type="GO" id="GO:0016787">
    <property type="term" value="F:hydrolase activity"/>
    <property type="evidence" value="ECO:0007669"/>
    <property type="project" value="UniProtKB-KW"/>
</dbReference>
<accession>A0ABY3Z875</accession>